<dbReference type="SUPFAM" id="SSF57884">
    <property type="entry name" value="Ada DNA repair protein, N-terminal domain (N-Ada 10)"/>
    <property type="match status" value="1"/>
</dbReference>
<dbReference type="Proteomes" id="UP000069241">
    <property type="component" value="Chromosome"/>
</dbReference>
<dbReference type="InterPro" id="IPR035451">
    <property type="entry name" value="Ada-like_dom_sf"/>
</dbReference>
<dbReference type="Gene3D" id="2.40.50.90">
    <property type="match status" value="1"/>
</dbReference>
<dbReference type="STRING" id="44742.AXF13_07505"/>
<dbReference type="InterPro" id="IPR016071">
    <property type="entry name" value="Staphylococal_nuclease_OB-fold"/>
</dbReference>
<dbReference type="SUPFAM" id="SSF50199">
    <property type="entry name" value="Staphylococcal nuclease"/>
    <property type="match status" value="1"/>
</dbReference>
<dbReference type="InterPro" id="IPR035437">
    <property type="entry name" value="SNase_OB-fold_sf"/>
</dbReference>
<keyword evidence="4" id="KW-0732">Signal</keyword>
<name>A0A109W480_9BACT</name>
<keyword evidence="1" id="KW-0540">Nuclease</keyword>
<proteinExistence type="predicted"/>
<evidence type="ECO:0000256" key="1">
    <source>
        <dbReference type="ARBA" id="ARBA00022722"/>
    </source>
</evidence>
<feature type="chain" id="PRO_5007141290" evidence="4">
    <location>
        <begin position="38"/>
        <end position="237"/>
    </location>
</feature>
<dbReference type="GO" id="GO:0004519">
    <property type="term" value="F:endonuclease activity"/>
    <property type="evidence" value="ECO:0007669"/>
    <property type="project" value="UniProtKB-KW"/>
</dbReference>
<dbReference type="GO" id="GO:0016787">
    <property type="term" value="F:hydrolase activity"/>
    <property type="evidence" value="ECO:0007669"/>
    <property type="project" value="UniProtKB-KW"/>
</dbReference>
<evidence type="ECO:0000256" key="4">
    <source>
        <dbReference type="SAM" id="SignalP"/>
    </source>
</evidence>
<dbReference type="PROSITE" id="PS50830">
    <property type="entry name" value="TNASE_3"/>
    <property type="match status" value="1"/>
</dbReference>
<reference evidence="7" key="1">
    <citation type="submission" date="2016-02" db="EMBL/GenBank/DDBJ databases">
        <authorList>
            <person name="Holder M.E."/>
            <person name="Ajami N.J."/>
            <person name="Petrosino J.F."/>
        </authorList>
    </citation>
    <scope>NUCLEOTIDE SEQUENCE [LARGE SCALE GENOMIC DNA]</scope>
    <source>
        <strain evidence="7">CCUG 45958</strain>
    </source>
</reference>
<protein>
    <submittedName>
        <fullName evidence="6">Nuclease</fullName>
    </submittedName>
</protein>
<keyword evidence="7" id="KW-1185">Reference proteome</keyword>
<dbReference type="KEGG" id="dfi:AXF13_07505"/>
<feature type="signal peptide" evidence="4">
    <location>
        <begin position="1"/>
        <end position="37"/>
    </location>
</feature>
<dbReference type="AlphaFoldDB" id="A0A109W480"/>
<evidence type="ECO:0000313" key="6">
    <source>
        <dbReference type="EMBL" id="AMD89974.1"/>
    </source>
</evidence>
<keyword evidence="3" id="KW-0378">Hydrolase</keyword>
<sequence>MAASTANFSNSKWPRHAEKAVLLLLLCCLLLPSAARAEEDALPQPEGVVARCFDGDTLKLTDRRVVRLAGIDTPELGRDNRKPQFYAREARQELDALAKGQKVRLFAAGVKSKDRHGRIVADVRLEDGRSLSDLMLERGAAFYYPHQDQSPQLQERLRGLQEQAINARRGLWAHLLSLPLAHQNYTGNRNSLRFFPADCPEAQHIKPRNRVYFGTLMDAFLAGYAPARVCQFWPTQP</sequence>
<evidence type="ECO:0000259" key="5">
    <source>
        <dbReference type="PROSITE" id="PS50830"/>
    </source>
</evidence>
<dbReference type="PANTHER" id="PTHR12302:SF3">
    <property type="entry name" value="SERINE_THREONINE-PROTEIN KINASE 31"/>
    <property type="match status" value="1"/>
</dbReference>
<dbReference type="RefSeq" id="WP_062252269.1">
    <property type="nucleotide sequence ID" value="NZ_CP014229.1"/>
</dbReference>
<gene>
    <name evidence="6" type="ORF">AXF13_07505</name>
</gene>
<dbReference type="Pfam" id="PF00565">
    <property type="entry name" value="SNase"/>
    <property type="match status" value="1"/>
</dbReference>
<keyword evidence="2" id="KW-0255">Endonuclease</keyword>
<dbReference type="PANTHER" id="PTHR12302">
    <property type="entry name" value="EBNA2 BINDING PROTEIN P100"/>
    <property type="match status" value="1"/>
</dbReference>
<evidence type="ECO:0000313" key="7">
    <source>
        <dbReference type="Proteomes" id="UP000069241"/>
    </source>
</evidence>
<organism evidence="6 7">
    <name type="scientific">Desulfovibrio fairfieldensis</name>
    <dbReference type="NCBI Taxonomy" id="44742"/>
    <lineage>
        <taxon>Bacteria</taxon>
        <taxon>Pseudomonadati</taxon>
        <taxon>Thermodesulfobacteriota</taxon>
        <taxon>Desulfovibrionia</taxon>
        <taxon>Desulfovibrionales</taxon>
        <taxon>Desulfovibrionaceae</taxon>
        <taxon>Desulfovibrio</taxon>
    </lineage>
</organism>
<dbReference type="SMART" id="SM00318">
    <property type="entry name" value="SNc"/>
    <property type="match status" value="1"/>
</dbReference>
<accession>A0A109W480</accession>
<evidence type="ECO:0000256" key="2">
    <source>
        <dbReference type="ARBA" id="ARBA00022759"/>
    </source>
</evidence>
<feature type="domain" description="TNase-like" evidence="5">
    <location>
        <begin position="43"/>
        <end position="174"/>
    </location>
</feature>
<dbReference type="Gene3D" id="3.40.10.10">
    <property type="entry name" value="DNA Methylphosphotriester Repair Domain"/>
    <property type="match status" value="1"/>
</dbReference>
<evidence type="ECO:0000256" key="3">
    <source>
        <dbReference type="ARBA" id="ARBA00022801"/>
    </source>
</evidence>
<dbReference type="EMBL" id="CP014229">
    <property type="protein sequence ID" value="AMD89974.1"/>
    <property type="molecule type" value="Genomic_DNA"/>
</dbReference>